<accession>A0ABQ8M6T3</accession>
<dbReference type="InterPro" id="IPR000477">
    <property type="entry name" value="RT_dom"/>
</dbReference>
<comment type="similarity">
    <text evidence="1">Belongs to the beta type-B retroviral polymerase family. HERV class-II K(HML-2) pol subfamily.</text>
</comment>
<dbReference type="InterPro" id="IPR043128">
    <property type="entry name" value="Rev_trsase/Diguanyl_cyclase"/>
</dbReference>
<evidence type="ECO:0000256" key="2">
    <source>
        <dbReference type="ARBA" id="ARBA00012180"/>
    </source>
</evidence>
<dbReference type="SUPFAM" id="SSF56349">
    <property type="entry name" value="DNA breaking-rejoining enzymes"/>
    <property type="match status" value="1"/>
</dbReference>
<feature type="region of interest" description="Disordered" evidence="4">
    <location>
        <begin position="852"/>
        <end position="945"/>
    </location>
</feature>
<comment type="caution">
    <text evidence="6">The sequence shown here is derived from an EMBL/GenBank/DDBJ whole genome shotgun (WGS) entry which is preliminary data.</text>
</comment>
<feature type="region of interest" description="Disordered" evidence="4">
    <location>
        <begin position="139"/>
        <end position="158"/>
    </location>
</feature>
<protein>
    <recommendedName>
        <fullName evidence="2">ribonuclease H</fullName>
        <ecNumber evidence="2">3.1.26.4</ecNumber>
    </recommendedName>
</protein>
<dbReference type="InterPro" id="IPR043502">
    <property type="entry name" value="DNA/RNA_pol_sf"/>
</dbReference>
<dbReference type="Gene3D" id="3.30.70.270">
    <property type="match status" value="1"/>
</dbReference>
<gene>
    <name evidence="6" type="ORF">H4Q32_016701</name>
</gene>
<dbReference type="Proteomes" id="UP000830375">
    <property type="component" value="Unassembled WGS sequence"/>
</dbReference>
<feature type="domain" description="Reverse transcriptase" evidence="5">
    <location>
        <begin position="402"/>
        <end position="584"/>
    </location>
</feature>
<dbReference type="Gene3D" id="1.10.150.130">
    <property type="match status" value="1"/>
</dbReference>
<organism evidence="6 7">
    <name type="scientific">Labeo rohita</name>
    <name type="common">Indian major carp</name>
    <name type="synonym">Cyprinus rohita</name>
    <dbReference type="NCBI Taxonomy" id="84645"/>
    <lineage>
        <taxon>Eukaryota</taxon>
        <taxon>Metazoa</taxon>
        <taxon>Chordata</taxon>
        <taxon>Craniata</taxon>
        <taxon>Vertebrata</taxon>
        <taxon>Euteleostomi</taxon>
        <taxon>Actinopterygii</taxon>
        <taxon>Neopterygii</taxon>
        <taxon>Teleostei</taxon>
        <taxon>Ostariophysi</taxon>
        <taxon>Cypriniformes</taxon>
        <taxon>Cyprinidae</taxon>
        <taxon>Labeoninae</taxon>
        <taxon>Labeonini</taxon>
        <taxon>Labeo</taxon>
    </lineage>
</organism>
<evidence type="ECO:0000313" key="6">
    <source>
        <dbReference type="EMBL" id="KAI2658600.1"/>
    </source>
</evidence>
<dbReference type="PANTHER" id="PTHR33066">
    <property type="entry name" value="INTEGRASE_SAM-LIKE_N DOMAIN-CONTAINING PROTEIN"/>
    <property type="match status" value="1"/>
</dbReference>
<dbReference type="CDD" id="cd03714">
    <property type="entry name" value="RT_DIRS1"/>
    <property type="match status" value="1"/>
</dbReference>
<evidence type="ECO:0000259" key="5">
    <source>
        <dbReference type="PROSITE" id="PS50878"/>
    </source>
</evidence>
<dbReference type="PROSITE" id="PS50878">
    <property type="entry name" value="RT_POL"/>
    <property type="match status" value="1"/>
</dbReference>
<feature type="region of interest" description="Disordered" evidence="4">
    <location>
        <begin position="189"/>
        <end position="255"/>
    </location>
</feature>
<evidence type="ECO:0000313" key="7">
    <source>
        <dbReference type="Proteomes" id="UP000830375"/>
    </source>
</evidence>
<dbReference type="SUPFAM" id="SSF56672">
    <property type="entry name" value="DNA/RNA polymerases"/>
    <property type="match status" value="1"/>
</dbReference>
<feature type="region of interest" description="Disordered" evidence="4">
    <location>
        <begin position="287"/>
        <end position="316"/>
    </location>
</feature>
<dbReference type="InterPro" id="IPR011010">
    <property type="entry name" value="DNA_brk_join_enz"/>
</dbReference>
<dbReference type="SUPFAM" id="SSF47823">
    <property type="entry name" value="lambda integrase-like, N-terminal domain"/>
    <property type="match status" value="1"/>
</dbReference>
<evidence type="ECO:0000256" key="1">
    <source>
        <dbReference type="ARBA" id="ARBA00010879"/>
    </source>
</evidence>
<name>A0ABQ8M6T3_LABRO</name>
<keyword evidence="3" id="KW-0238">DNA-binding</keyword>
<dbReference type="PANTHER" id="PTHR33066:SF2">
    <property type="entry name" value="FILAGGRIN-2-LIKE"/>
    <property type="match status" value="1"/>
</dbReference>
<dbReference type="InterPro" id="IPR010998">
    <property type="entry name" value="Integrase_recombinase_N"/>
</dbReference>
<keyword evidence="7" id="KW-1185">Reference proteome</keyword>
<dbReference type="Pfam" id="PF00078">
    <property type="entry name" value="RVT_1"/>
    <property type="match status" value="1"/>
</dbReference>
<dbReference type="EC" id="3.1.26.4" evidence="2"/>
<proteinExistence type="inferred from homology"/>
<dbReference type="Gene3D" id="3.10.10.10">
    <property type="entry name" value="HIV Type 1 Reverse Transcriptase, subunit A, domain 1"/>
    <property type="match status" value="1"/>
</dbReference>
<evidence type="ECO:0000256" key="3">
    <source>
        <dbReference type="ARBA" id="ARBA00023125"/>
    </source>
</evidence>
<feature type="compositionally biased region" description="Low complexity" evidence="4">
    <location>
        <begin position="305"/>
        <end position="314"/>
    </location>
</feature>
<sequence>MPFRPCPSGCGCHLFFNDWHDPCVHCSGHEHADAVLAEGNCQACEDMPLSTLHSRATFVVKWPRLTSTASSSGSSTSGYEAAAMCIEGEGGEMSDVSLGTTPQTAHPVCSPVKLPDDFDSSSQYGLDLLFGAAVEEEGISAASEGGREPSEADASSELASLAAEFQSEADAEMAERLLHSWGSQLDLLEGMETGDPLSPASTGRSAALSAGSEARTAGSSPRGMGSTVRLSSSEGGDVESVEETPHTGRRKSRALHYSLSLESGISKSRPDLREGVSLTLPVLQGAATSSEHPPRFLPPGNVAEPGSSLPLRGSPGPPVQVLPAGKLLQNTVLAAKGTPEAILERLVPLVDHLAAWKLLPNVSAWVLHTVERGYRIQFGAPLPPFNGVSPTLVGPEQGLEAIEVVPPHDRESGFYSRYFIVPKKDGGLRPILDLRVLNCSVMKLKFKMLTVKQVVSQIRSEDWFVTIDLKDAYFHVSILPQHRKFLRFAFRGEAYQYRVLPFGLALSPHTFTKCVDAALALTRLRGIRILNYIDDWLILAQSEQLAAQHRDVVLAHIKELGLRLNAKKSVLSPSQRTTYLGVVWDSTTMRARLSPARIESILTAVKRVKEGRSLTVKQFQQLLGLMAAVSNVIPFGLLYMRPLEWWLKTRGFKTEGKPTPHDQGHVAMPTCLRHVEKTLVSVSGPGAGSSLSPRNASDRCFPHRLGCGNEWPHHPRSVERSPTHVAHKLPGDAGRVLSAETLPPGPERPSCVGPHRQHSSGLLYQPPGRSAFAPLVQAGAPDPCVVPGQTPRAESSLPTWVSQYGSRHPVETGAEARGMDASPRGGKADMEYVWSSPSGSLCHEGEHTMSPLVLSSSSSSPGAGCHGTDVAKASSVRFSPNRSAPGSSRESAPGRGVSPSSSPVLARPSMVLGPDFSPRRLSMGDSRQEGSPLTGGGHHLPPSPGAVETLGVASEGAHLLASGLSTEVVETILQSRAPSTRKLYALKWKLFTSWCGRHQQDPVNCPVGTVLEYLQDRLSAGLTHSTLKVYVAAIAAYHAPLGGLSVGKDPLVSRFLRGALRRRPPVRSRVPSWDLSVVLEALCRPPFEPIEEISDRHLTIKTALLITITSLKRVGDLQALSVAPSFLDFAPGLTKAFLHPRPGYIPKVPSSAPRPVVLQAFCPPPFREPDQQILNCMCPVRALDTYVHRAAMWRKSDQLFVCYGPAKRGLPATKQTLSRVKAHSTRSVSASKAFLEGVSMQDICNAAGWSLPLTFVRFYDLDL</sequence>
<evidence type="ECO:0000256" key="4">
    <source>
        <dbReference type="SAM" id="MobiDB-lite"/>
    </source>
</evidence>
<reference evidence="6 7" key="1">
    <citation type="submission" date="2022-01" db="EMBL/GenBank/DDBJ databases">
        <title>A high-quality chromosome-level genome assembly of rohu carp, Labeo rohita.</title>
        <authorList>
            <person name="Arick M.A. II"/>
            <person name="Hsu C.-Y."/>
            <person name="Magbanua Z."/>
            <person name="Pechanova O."/>
            <person name="Grover C."/>
            <person name="Miller E."/>
            <person name="Thrash A."/>
            <person name="Ezzel L."/>
            <person name="Alam S."/>
            <person name="Benzie J."/>
            <person name="Hamilton M."/>
            <person name="Karsi A."/>
            <person name="Lawrence M.L."/>
            <person name="Peterson D.G."/>
        </authorList>
    </citation>
    <scope>NUCLEOTIDE SEQUENCE [LARGE SCALE GENOMIC DNA]</scope>
    <source>
        <strain evidence="7">BAU-BD-2019</strain>
        <tissue evidence="6">Blood</tissue>
    </source>
</reference>
<feature type="compositionally biased region" description="Polar residues" evidence="4">
    <location>
        <begin position="876"/>
        <end position="890"/>
    </location>
</feature>
<dbReference type="EMBL" id="JACTAM010000012">
    <property type="protein sequence ID" value="KAI2658600.1"/>
    <property type="molecule type" value="Genomic_DNA"/>
</dbReference>